<evidence type="ECO:0000313" key="3">
    <source>
        <dbReference type="Proteomes" id="UP000253792"/>
    </source>
</evidence>
<accession>A0A369L7V3</accession>
<dbReference type="EMBL" id="PPTP01000007">
    <property type="protein sequence ID" value="RDB54819.1"/>
    <property type="molecule type" value="Genomic_DNA"/>
</dbReference>
<reference evidence="2 3" key="1">
    <citation type="journal article" date="2018" name="Elife">
        <title>Discovery and characterization of a prevalent human gut bacterial enzyme sufficient for the inactivation of a family of plant toxins.</title>
        <authorList>
            <person name="Koppel N."/>
            <person name="Bisanz J.E."/>
            <person name="Pandelia M.E."/>
            <person name="Turnbaugh P.J."/>
            <person name="Balskus E.P."/>
        </authorList>
    </citation>
    <scope>NUCLEOTIDE SEQUENCE [LARGE SCALE GENOMIC DNA]</scope>
    <source>
        <strain evidence="3">anaerobia AP69FAA</strain>
    </source>
</reference>
<dbReference type="InterPro" id="IPR036165">
    <property type="entry name" value="YefM-like_sf"/>
</dbReference>
<proteinExistence type="inferred from homology"/>
<evidence type="ECO:0008006" key="4">
    <source>
        <dbReference type="Google" id="ProtNLM"/>
    </source>
</evidence>
<evidence type="ECO:0000256" key="1">
    <source>
        <dbReference type="ARBA" id="ARBA00009981"/>
    </source>
</evidence>
<protein>
    <recommendedName>
        <fullName evidence="4">Type II toxin-antitoxin system Phd/YefM family antitoxin</fullName>
    </recommendedName>
</protein>
<gene>
    <name evidence="2" type="ORF">C1880_08205</name>
</gene>
<evidence type="ECO:0000313" key="2">
    <source>
        <dbReference type="EMBL" id="RDB54819.1"/>
    </source>
</evidence>
<organism evidence="2 3">
    <name type="scientific">Senegalimassilia anaerobia</name>
    <dbReference type="NCBI Taxonomy" id="1473216"/>
    <lineage>
        <taxon>Bacteria</taxon>
        <taxon>Bacillati</taxon>
        <taxon>Actinomycetota</taxon>
        <taxon>Coriobacteriia</taxon>
        <taxon>Coriobacteriales</taxon>
        <taxon>Coriobacteriaceae</taxon>
        <taxon>Senegalimassilia</taxon>
    </lineage>
</organism>
<comment type="caution">
    <text evidence="2">The sequence shown here is derived from an EMBL/GenBank/DDBJ whole genome shotgun (WGS) entry which is preliminary data.</text>
</comment>
<sequence>MSIYASVEEMTDAAASVKTVLAAQEPVFVMKDGREEIVSMSPEAYESLLRKATRARLYDVVDCGLNDVQTGRTANAKSVTANLRAAYLD</sequence>
<dbReference type="AlphaFoldDB" id="A0A369L7V3"/>
<dbReference type="Proteomes" id="UP000253792">
    <property type="component" value="Unassembled WGS sequence"/>
</dbReference>
<dbReference type="SUPFAM" id="SSF143120">
    <property type="entry name" value="YefM-like"/>
    <property type="match status" value="1"/>
</dbReference>
<comment type="similarity">
    <text evidence="1">Belongs to the phD/YefM antitoxin family.</text>
</comment>
<keyword evidence="3" id="KW-1185">Reference proteome</keyword>
<name>A0A369L7V3_9ACTN</name>